<feature type="region of interest" description="Disordered" evidence="1">
    <location>
        <begin position="262"/>
        <end position="291"/>
    </location>
</feature>
<proteinExistence type="predicted"/>
<dbReference type="AlphaFoldDB" id="A0A2N9HH67"/>
<name>A0A2N9HH67_FAGSY</name>
<evidence type="ECO:0000256" key="1">
    <source>
        <dbReference type="SAM" id="MobiDB-lite"/>
    </source>
</evidence>
<accession>A0A2N9HH67</accession>
<dbReference type="EMBL" id="OIVN01003472">
    <property type="protein sequence ID" value="SPD11512.1"/>
    <property type="molecule type" value="Genomic_DNA"/>
</dbReference>
<sequence>MVSEPLSSGLQEDLRQRLRLRQSSHRRQHSFFVSHRAVYTGSPLYGHRLWRYVTCDIPKPVPRPVTDSDSFDDDFVANTVILVDDFEARLEEWESIQCKILSWFINTSVPAISSLLPRLETGQVAWSFLATRYNCTYDFALEFHIELKLYQMRQDSGQSISNYYSQTASMIVIRFTQFMMGLREDFEPTRAALLSRSPLPSLDAVVKELISEENRRPHHHLSSSDVVLVTPHLPASSFDRPHRICKYCKKPGHDISECYRKQKDDKRKHHQSRGLLPRSQAAAVSSAPVDDPVVTVFPT</sequence>
<gene>
    <name evidence="2" type="ORF">FSB_LOCUS39394</name>
</gene>
<evidence type="ECO:0008006" key="3">
    <source>
        <dbReference type="Google" id="ProtNLM"/>
    </source>
</evidence>
<dbReference type="PANTHER" id="PTHR34222">
    <property type="entry name" value="GAG_PRE-INTEGRS DOMAIN-CONTAINING PROTEIN"/>
    <property type="match status" value="1"/>
</dbReference>
<organism evidence="2">
    <name type="scientific">Fagus sylvatica</name>
    <name type="common">Beechnut</name>
    <dbReference type="NCBI Taxonomy" id="28930"/>
    <lineage>
        <taxon>Eukaryota</taxon>
        <taxon>Viridiplantae</taxon>
        <taxon>Streptophyta</taxon>
        <taxon>Embryophyta</taxon>
        <taxon>Tracheophyta</taxon>
        <taxon>Spermatophyta</taxon>
        <taxon>Magnoliopsida</taxon>
        <taxon>eudicotyledons</taxon>
        <taxon>Gunneridae</taxon>
        <taxon>Pentapetalae</taxon>
        <taxon>rosids</taxon>
        <taxon>fabids</taxon>
        <taxon>Fagales</taxon>
        <taxon>Fagaceae</taxon>
        <taxon>Fagus</taxon>
    </lineage>
</organism>
<reference evidence="2" key="1">
    <citation type="submission" date="2018-02" db="EMBL/GenBank/DDBJ databases">
        <authorList>
            <person name="Cohen D.B."/>
            <person name="Kent A.D."/>
        </authorList>
    </citation>
    <scope>NUCLEOTIDE SEQUENCE</scope>
</reference>
<protein>
    <recommendedName>
        <fullName evidence="3">Retrotransposon gag domain-containing protein</fullName>
    </recommendedName>
</protein>
<dbReference type="PANTHER" id="PTHR34222:SF100">
    <property type="entry name" value="CCHC-TYPE DOMAIN-CONTAINING PROTEIN"/>
    <property type="match status" value="1"/>
</dbReference>
<evidence type="ECO:0000313" key="2">
    <source>
        <dbReference type="EMBL" id="SPD11512.1"/>
    </source>
</evidence>